<dbReference type="PROSITE" id="PS50156">
    <property type="entry name" value="SSD"/>
    <property type="match status" value="1"/>
</dbReference>
<dbReference type="InterPro" id="IPR004869">
    <property type="entry name" value="MMPL_dom"/>
</dbReference>
<evidence type="ECO:0000256" key="4">
    <source>
        <dbReference type="ARBA" id="ARBA00022989"/>
    </source>
</evidence>
<dbReference type="PANTHER" id="PTHR33406:SF12">
    <property type="entry name" value="BLR2997 PROTEIN"/>
    <property type="match status" value="1"/>
</dbReference>
<proteinExistence type="predicted"/>
<protein>
    <submittedName>
        <fullName evidence="8">MMPL family transporter</fullName>
    </submittedName>
</protein>
<feature type="transmembrane region" description="Helical" evidence="6">
    <location>
        <begin position="381"/>
        <end position="408"/>
    </location>
</feature>
<evidence type="ECO:0000313" key="9">
    <source>
        <dbReference type="Proteomes" id="UP001215231"/>
    </source>
</evidence>
<feature type="transmembrane region" description="Helical" evidence="6">
    <location>
        <begin position="761"/>
        <end position="786"/>
    </location>
</feature>
<keyword evidence="9" id="KW-1185">Reference proteome</keyword>
<evidence type="ECO:0000256" key="5">
    <source>
        <dbReference type="ARBA" id="ARBA00023136"/>
    </source>
</evidence>
<feature type="domain" description="SSD" evidence="7">
    <location>
        <begin position="627"/>
        <end position="788"/>
    </location>
</feature>
<name>A0ABY7VH28_9GAMM</name>
<evidence type="ECO:0000259" key="7">
    <source>
        <dbReference type="PROSITE" id="PS50156"/>
    </source>
</evidence>
<dbReference type="SUPFAM" id="SSF82866">
    <property type="entry name" value="Multidrug efflux transporter AcrB transmembrane domain"/>
    <property type="match status" value="2"/>
</dbReference>
<dbReference type="Proteomes" id="UP001215231">
    <property type="component" value="Chromosome"/>
</dbReference>
<evidence type="ECO:0000256" key="3">
    <source>
        <dbReference type="ARBA" id="ARBA00022692"/>
    </source>
</evidence>
<keyword evidence="2" id="KW-1003">Cell membrane</keyword>
<dbReference type="Gene3D" id="1.20.1640.10">
    <property type="entry name" value="Multidrug efflux transporter AcrB transmembrane domain"/>
    <property type="match status" value="2"/>
</dbReference>
<feature type="transmembrane region" description="Helical" evidence="6">
    <location>
        <begin position="662"/>
        <end position="684"/>
    </location>
</feature>
<gene>
    <name evidence="8" type="ORF">H3N35_03280</name>
</gene>
<feature type="transmembrane region" description="Helical" evidence="6">
    <location>
        <begin position="253"/>
        <end position="272"/>
    </location>
</feature>
<accession>A0ABY7VH28</accession>
<feature type="transmembrane region" description="Helical" evidence="6">
    <location>
        <begin position="279"/>
        <end position="299"/>
    </location>
</feature>
<evidence type="ECO:0000256" key="6">
    <source>
        <dbReference type="SAM" id="Phobius"/>
    </source>
</evidence>
<sequence>MTNTSTPKWAYLSCIFFTLLTAILAWQARHFEIDASANTLLMENNKHYLLTQLADQRYGAREFILIAYKPSNADLFSRQNLQLVSELGQKITQLARVKQVNSIVNVPIFTAGDSLSADVGQLTWEQQKFSRQTLALSLKQHPLYEGLLINQAQTALSLQVVFAADEALAQVNRDILDIRQHLLSRDLSAGEQARLAGLKHRQAKINKRLEQTRIDEIDNIRSLLKSYRSQGEFYLGGNNLLSYELIQIIQNDLLLFGAAILVVVTLVLWFLFRRLSWVSLPILCCAVSVIITLGLLAAFNFKVTVISANVFALQIILSLAMIIHLIVQYQELVLSHRDWPQQKLVRHTIKKKIKPCFFAGLTTTIGFGSLIFSGVQPVISFGWMMVVAMLVSLLVSLLFFPSLLLVFFNKQTYVAEHKIIEKGMKGFAATVKYKGSALVILWLVFTVIGALGALRLSAESSFLNYFDESTDVRKELTFIDRQFGGSTPFDLLYDLQETQVKQDLIISAEAVQTVTAIQNMLVKQQAIGAITSIADFTRIAQVVNGKPLTEYELTALYKGLDQEMQQQLFGGYFYPQGKQVRIAMRVQDSTPDFNRAQLLADIHREMQAMGVNKEHYRLTSLFVLYEDILSRLLDSQVLTLAIVYAAMAATLMVIFSSLKVALIALVPNFITTAMIMGIMGLFAIPLDLMTITIAAVAMGISMDDTIHYVHRYLDEKQNRPGDSAGWVTQTNLSVGYALIYTTTVIVLGFGTLVFSDFVPSMLFGLLTGVAMVLALLTDITILPVLLNKYLTPAGVKASSQPSAH</sequence>
<keyword evidence="5 6" id="KW-0472">Membrane</keyword>
<feature type="transmembrane region" description="Helical" evidence="6">
    <location>
        <begin position="435"/>
        <end position="454"/>
    </location>
</feature>
<feature type="transmembrane region" description="Helical" evidence="6">
    <location>
        <begin position="637"/>
        <end position="655"/>
    </location>
</feature>
<dbReference type="PANTHER" id="PTHR33406">
    <property type="entry name" value="MEMBRANE PROTEIN MJ1562-RELATED"/>
    <property type="match status" value="1"/>
</dbReference>
<feature type="transmembrane region" description="Helical" evidence="6">
    <location>
        <begin position="356"/>
        <end position="375"/>
    </location>
</feature>
<dbReference type="EMBL" id="CP059693">
    <property type="protein sequence ID" value="WDE12519.1"/>
    <property type="molecule type" value="Genomic_DNA"/>
</dbReference>
<organism evidence="8 9">
    <name type="scientific">Thalassomonas haliotis</name>
    <dbReference type="NCBI Taxonomy" id="485448"/>
    <lineage>
        <taxon>Bacteria</taxon>
        <taxon>Pseudomonadati</taxon>
        <taxon>Pseudomonadota</taxon>
        <taxon>Gammaproteobacteria</taxon>
        <taxon>Alteromonadales</taxon>
        <taxon>Colwelliaceae</taxon>
        <taxon>Thalassomonas</taxon>
    </lineage>
</organism>
<keyword evidence="4 6" id="KW-1133">Transmembrane helix</keyword>
<evidence type="ECO:0000256" key="2">
    <source>
        <dbReference type="ARBA" id="ARBA00022475"/>
    </source>
</evidence>
<dbReference type="InterPro" id="IPR050545">
    <property type="entry name" value="Mycobact_MmpL"/>
</dbReference>
<dbReference type="RefSeq" id="WP_274052799.1">
    <property type="nucleotide sequence ID" value="NZ_CP059693.1"/>
</dbReference>
<keyword evidence="3 6" id="KW-0812">Transmembrane</keyword>
<dbReference type="Pfam" id="PF03176">
    <property type="entry name" value="MMPL"/>
    <property type="match status" value="1"/>
</dbReference>
<feature type="transmembrane region" description="Helical" evidence="6">
    <location>
        <begin position="305"/>
        <end position="327"/>
    </location>
</feature>
<comment type="subcellular location">
    <subcellularLocation>
        <location evidence="1">Cell membrane</location>
        <topology evidence="1">Multi-pass membrane protein</topology>
    </subcellularLocation>
</comment>
<evidence type="ECO:0000256" key="1">
    <source>
        <dbReference type="ARBA" id="ARBA00004651"/>
    </source>
</evidence>
<dbReference type="InterPro" id="IPR000731">
    <property type="entry name" value="SSD"/>
</dbReference>
<evidence type="ECO:0000313" key="8">
    <source>
        <dbReference type="EMBL" id="WDE12519.1"/>
    </source>
</evidence>
<feature type="transmembrane region" description="Helical" evidence="6">
    <location>
        <begin position="690"/>
        <end position="713"/>
    </location>
</feature>
<feature type="transmembrane region" description="Helical" evidence="6">
    <location>
        <begin position="734"/>
        <end position="755"/>
    </location>
</feature>
<reference evidence="8 9" key="1">
    <citation type="journal article" date="2022" name="Mar. Drugs">
        <title>Bioassay-Guided Fractionation Leads to the Detection of Cholic Acid Generated by the Rare Thalassomonas sp.</title>
        <authorList>
            <person name="Pheiffer F."/>
            <person name="Schneider Y.K."/>
            <person name="Hansen E.H."/>
            <person name="Andersen J.H."/>
            <person name="Isaksson J."/>
            <person name="Busche T."/>
            <person name="R C."/>
            <person name="Kalinowski J."/>
            <person name="Zyl L.V."/>
            <person name="Trindade M."/>
        </authorList>
    </citation>
    <scope>NUCLEOTIDE SEQUENCE [LARGE SCALE GENOMIC DNA]</scope>
    <source>
        <strain evidence="8 9">A5K-61T</strain>
    </source>
</reference>